<gene>
    <name evidence="1" type="ORF">V6575_00675</name>
</gene>
<evidence type="ECO:0000313" key="1">
    <source>
        <dbReference type="EMBL" id="MEJ8472586.1"/>
    </source>
</evidence>
<dbReference type="EMBL" id="JBAKIA010000001">
    <property type="protein sequence ID" value="MEJ8472586.1"/>
    <property type="molecule type" value="Genomic_DNA"/>
</dbReference>
<proteinExistence type="predicted"/>
<organism evidence="1 2">
    <name type="scientific">Roseibium algae</name>
    <dbReference type="NCBI Taxonomy" id="3123038"/>
    <lineage>
        <taxon>Bacteria</taxon>
        <taxon>Pseudomonadati</taxon>
        <taxon>Pseudomonadota</taxon>
        <taxon>Alphaproteobacteria</taxon>
        <taxon>Hyphomicrobiales</taxon>
        <taxon>Stappiaceae</taxon>
        <taxon>Roseibium</taxon>
    </lineage>
</organism>
<comment type="caution">
    <text evidence="1">The sequence shown here is derived from an EMBL/GenBank/DDBJ whole genome shotgun (WGS) entry which is preliminary data.</text>
</comment>
<dbReference type="RefSeq" id="WP_340272055.1">
    <property type="nucleotide sequence ID" value="NZ_JBAKIA010000001.1"/>
</dbReference>
<reference evidence="1 2" key="1">
    <citation type="submission" date="2024-02" db="EMBL/GenBank/DDBJ databases">
        <title>Roseibium algae sp. nov., isolated from marine alga (Grateloupia sp.), showing potential in myo-inositol conversion.</title>
        <authorList>
            <person name="Wang Y."/>
        </authorList>
    </citation>
    <scope>NUCLEOTIDE SEQUENCE [LARGE SCALE GENOMIC DNA]</scope>
    <source>
        <strain evidence="1 2">H3510</strain>
    </source>
</reference>
<name>A0ABU8TEP8_9HYPH</name>
<dbReference type="Proteomes" id="UP001385499">
    <property type="component" value="Unassembled WGS sequence"/>
</dbReference>
<protein>
    <submittedName>
        <fullName evidence="1">Uncharacterized protein</fullName>
    </submittedName>
</protein>
<sequence length="116" mass="12494">MTASCAGMSLEAFEDIIDRLGGKMSSWPRAEQLAAQMLLDVSPEANALLAEVNTMENFLSHTPPLRAPSGLADRITARAFQTSVHQNHPAKGLAEKIQESFSANDIKARNDTPSAD</sequence>
<accession>A0ABU8TEP8</accession>
<keyword evidence="2" id="KW-1185">Reference proteome</keyword>
<evidence type="ECO:0000313" key="2">
    <source>
        <dbReference type="Proteomes" id="UP001385499"/>
    </source>
</evidence>